<dbReference type="GO" id="GO:0005741">
    <property type="term" value="C:mitochondrial outer membrane"/>
    <property type="evidence" value="ECO:0007669"/>
    <property type="project" value="TreeGrafter"/>
</dbReference>
<dbReference type="PANTHER" id="PTHR37278:SF1">
    <property type="entry name" value="AUTOPHAGY-RELATED PROTEIN 33-RELATED"/>
    <property type="match status" value="1"/>
</dbReference>
<reference evidence="9" key="1">
    <citation type="journal article" date="2018" name="Nat. Microbiol.">
        <title>Leveraging single-cell genomics to expand the fungal tree of life.</title>
        <authorList>
            <person name="Ahrendt S.R."/>
            <person name="Quandt C.A."/>
            <person name="Ciobanu D."/>
            <person name="Clum A."/>
            <person name="Salamov A."/>
            <person name="Andreopoulos B."/>
            <person name="Cheng J.F."/>
            <person name="Woyke T."/>
            <person name="Pelin A."/>
            <person name="Henrissat B."/>
            <person name="Reynolds N.K."/>
            <person name="Benny G.L."/>
            <person name="Smith M.E."/>
            <person name="James T.Y."/>
            <person name="Grigoriev I.V."/>
        </authorList>
    </citation>
    <scope>NUCLEOTIDE SEQUENCE [LARGE SCALE GENOMIC DNA]</scope>
    <source>
        <strain evidence="9">Baker2002</strain>
    </source>
</reference>
<keyword evidence="3 7" id="KW-1133">Transmembrane helix</keyword>
<evidence type="ECO:0000256" key="3">
    <source>
        <dbReference type="ARBA" id="ARBA00022989"/>
    </source>
</evidence>
<dbReference type="Proteomes" id="UP000268321">
    <property type="component" value="Unassembled WGS sequence"/>
</dbReference>
<evidence type="ECO:0000256" key="4">
    <source>
        <dbReference type="ARBA" id="ARBA00023136"/>
    </source>
</evidence>
<keyword evidence="2 7" id="KW-0812">Transmembrane</keyword>
<dbReference type="GO" id="GO:0016236">
    <property type="term" value="P:macroautophagy"/>
    <property type="evidence" value="ECO:0007669"/>
    <property type="project" value="TreeGrafter"/>
</dbReference>
<comment type="similarity">
    <text evidence="5">Belongs to the ATG33 family.</text>
</comment>
<protein>
    <recommendedName>
        <fullName evidence="10">Autophagy-related protein 33</fullName>
    </recommendedName>
</protein>
<dbReference type="EMBL" id="ML004433">
    <property type="protein sequence ID" value="RKP32196.1"/>
    <property type="molecule type" value="Genomic_DNA"/>
</dbReference>
<gene>
    <name evidence="8" type="ORF">METBISCDRAFT_25946</name>
</gene>
<evidence type="ECO:0000256" key="2">
    <source>
        <dbReference type="ARBA" id="ARBA00022692"/>
    </source>
</evidence>
<feature type="transmembrane region" description="Helical" evidence="7">
    <location>
        <begin position="6"/>
        <end position="28"/>
    </location>
</feature>
<feature type="transmembrane region" description="Helical" evidence="7">
    <location>
        <begin position="90"/>
        <end position="109"/>
    </location>
</feature>
<dbReference type="PANTHER" id="PTHR37278">
    <property type="entry name" value="AUTOPHAGY-RELATED PROTEIN 33-RELATED"/>
    <property type="match status" value="1"/>
</dbReference>
<evidence type="ECO:0000256" key="7">
    <source>
        <dbReference type="SAM" id="Phobius"/>
    </source>
</evidence>
<keyword evidence="9" id="KW-1185">Reference proteome</keyword>
<evidence type="ECO:0000256" key="6">
    <source>
        <dbReference type="SAM" id="MobiDB-lite"/>
    </source>
</evidence>
<evidence type="ECO:0000313" key="8">
    <source>
        <dbReference type="EMBL" id="RKP32196.1"/>
    </source>
</evidence>
<organism evidence="8 9">
    <name type="scientific">Metschnikowia bicuspidata</name>
    <dbReference type="NCBI Taxonomy" id="27322"/>
    <lineage>
        <taxon>Eukaryota</taxon>
        <taxon>Fungi</taxon>
        <taxon>Dikarya</taxon>
        <taxon>Ascomycota</taxon>
        <taxon>Saccharomycotina</taxon>
        <taxon>Pichiomycetes</taxon>
        <taxon>Metschnikowiaceae</taxon>
        <taxon>Metschnikowia</taxon>
    </lineage>
</organism>
<feature type="transmembrane region" description="Helical" evidence="7">
    <location>
        <begin position="237"/>
        <end position="260"/>
    </location>
</feature>
<evidence type="ECO:0000256" key="5">
    <source>
        <dbReference type="ARBA" id="ARBA00038013"/>
    </source>
</evidence>
<dbReference type="InterPro" id="IPR051668">
    <property type="entry name" value="ATG33"/>
</dbReference>
<name>A0A4P9ZGH8_9ASCO</name>
<accession>A0A4P9ZGH8</accession>
<evidence type="ECO:0008006" key="10">
    <source>
        <dbReference type="Google" id="ProtNLM"/>
    </source>
</evidence>
<proteinExistence type="inferred from homology"/>
<sequence length="261" mass="27029">MGRCLIVIKVAGVTSLGLLTGSFAYQFWAAIPDLIRQLNTASASSNQLTLSTISNAFCVSNVVNLALAVSSTGLFTMAYRSAALSGKHPYLLYSALGAPLALVSLYYNGAKAQRDIRKRSGKKSSGVCCSKLGGCLSKTKNWSKKFTKTCAKAADGKTPGAAAAKPKNPEEGSLGLSYIHVSEDSLSTTPNTSSPGSPLADSSSCASASSAIEEEVELALNKKAFVRDLETLKSGNCVASAVAAAGLFISTVGVVGELFYF</sequence>
<dbReference type="AlphaFoldDB" id="A0A4P9ZGH8"/>
<feature type="transmembrane region" description="Helical" evidence="7">
    <location>
        <begin position="48"/>
        <end position="70"/>
    </location>
</feature>
<comment type="subcellular location">
    <subcellularLocation>
        <location evidence="1">Membrane</location>
        <topology evidence="1">Multi-pass membrane protein</topology>
    </subcellularLocation>
</comment>
<dbReference type="OrthoDB" id="5336366at2759"/>
<feature type="region of interest" description="Disordered" evidence="6">
    <location>
        <begin position="185"/>
        <end position="204"/>
    </location>
</feature>
<keyword evidence="4 7" id="KW-0472">Membrane</keyword>
<dbReference type="GO" id="GO:0000422">
    <property type="term" value="P:autophagy of mitochondrion"/>
    <property type="evidence" value="ECO:0007669"/>
    <property type="project" value="TreeGrafter"/>
</dbReference>
<evidence type="ECO:0000256" key="1">
    <source>
        <dbReference type="ARBA" id="ARBA00004141"/>
    </source>
</evidence>
<evidence type="ECO:0000313" key="9">
    <source>
        <dbReference type="Proteomes" id="UP000268321"/>
    </source>
</evidence>